<evidence type="ECO:0000256" key="2">
    <source>
        <dbReference type="ARBA" id="ARBA00022679"/>
    </source>
</evidence>
<comment type="similarity">
    <text evidence="1">Belongs to the plant acyltransferase family.</text>
</comment>
<keyword evidence="3" id="KW-0012">Acyltransferase</keyword>
<reference evidence="5" key="1">
    <citation type="journal article" date="2016" name="Nat. Genet.">
        <title>The genome sequences of Arachis duranensis and Arachis ipaensis, the diploid ancestors of cultivated peanut.</title>
        <authorList>
            <person name="Bertioli D.J."/>
            <person name="Cannon S.B."/>
            <person name="Froenicke L."/>
            <person name="Huang G."/>
            <person name="Farmer A.D."/>
            <person name="Cannon E.K."/>
            <person name="Liu X."/>
            <person name="Gao D."/>
            <person name="Clevenger J."/>
            <person name="Dash S."/>
            <person name="Ren L."/>
            <person name="Moretzsohn M.C."/>
            <person name="Shirasawa K."/>
            <person name="Huang W."/>
            <person name="Vidigal B."/>
            <person name="Abernathy B."/>
            <person name="Chu Y."/>
            <person name="Niederhuth C.E."/>
            <person name="Umale P."/>
            <person name="Araujo A.C."/>
            <person name="Kozik A."/>
            <person name="Kim K.D."/>
            <person name="Burow M.D."/>
            <person name="Varshney R.K."/>
            <person name="Wang X."/>
            <person name="Zhang X."/>
            <person name="Barkley N."/>
            <person name="Guimaraes P.M."/>
            <person name="Isobe S."/>
            <person name="Guo B."/>
            <person name="Liao B."/>
            <person name="Stalker H.T."/>
            <person name="Schmitz R.J."/>
            <person name="Scheffler B.E."/>
            <person name="Leal-Bertioli S.C."/>
            <person name="Xun X."/>
            <person name="Jackson S.A."/>
            <person name="Michelmore R."/>
            <person name="Ozias-Akins P."/>
        </authorList>
    </citation>
    <scope>NUCLEOTIDE SEQUENCE [LARGE SCALE GENOMIC DNA]</scope>
    <source>
        <strain evidence="5">cv. V14167</strain>
    </source>
</reference>
<dbReference type="AlphaFoldDB" id="A0A6P4CAS8"/>
<proteinExistence type="inferred from homology"/>
<dbReference type="PANTHER" id="PTHR31623">
    <property type="entry name" value="F21J9.9"/>
    <property type="match status" value="1"/>
</dbReference>
<evidence type="ECO:0000313" key="5">
    <source>
        <dbReference type="Proteomes" id="UP000515211"/>
    </source>
</evidence>
<feature type="compositionally biased region" description="Pro residues" evidence="4">
    <location>
        <begin position="119"/>
        <end position="133"/>
    </location>
</feature>
<dbReference type="PANTHER" id="PTHR31623:SF110">
    <property type="entry name" value="VINORINE SYNTHASE-LIKE"/>
    <property type="match status" value="1"/>
</dbReference>
<keyword evidence="2" id="KW-0808">Transferase</keyword>
<dbReference type="Gene3D" id="3.30.559.10">
    <property type="entry name" value="Chloramphenicol acetyltransferase-like domain"/>
    <property type="match status" value="2"/>
</dbReference>
<protein>
    <submittedName>
        <fullName evidence="6">Stemmadenine O-acetyltransferase-like</fullName>
    </submittedName>
</protein>
<organism evidence="5 6">
    <name type="scientific">Arachis duranensis</name>
    <name type="common">Wild peanut</name>
    <dbReference type="NCBI Taxonomy" id="130453"/>
    <lineage>
        <taxon>Eukaryota</taxon>
        <taxon>Viridiplantae</taxon>
        <taxon>Streptophyta</taxon>
        <taxon>Embryophyta</taxon>
        <taxon>Tracheophyta</taxon>
        <taxon>Spermatophyta</taxon>
        <taxon>Magnoliopsida</taxon>
        <taxon>eudicotyledons</taxon>
        <taxon>Gunneridae</taxon>
        <taxon>Pentapetalae</taxon>
        <taxon>rosids</taxon>
        <taxon>fabids</taxon>
        <taxon>Fabales</taxon>
        <taxon>Fabaceae</taxon>
        <taxon>Papilionoideae</taxon>
        <taxon>50 kb inversion clade</taxon>
        <taxon>dalbergioids sensu lato</taxon>
        <taxon>Dalbergieae</taxon>
        <taxon>Pterocarpus clade</taxon>
        <taxon>Arachis</taxon>
    </lineage>
</organism>
<feature type="compositionally biased region" description="Polar residues" evidence="4">
    <location>
        <begin position="134"/>
        <end position="144"/>
    </location>
</feature>
<evidence type="ECO:0000256" key="3">
    <source>
        <dbReference type="ARBA" id="ARBA00023315"/>
    </source>
</evidence>
<dbReference type="GO" id="GO:0016746">
    <property type="term" value="F:acyltransferase activity"/>
    <property type="evidence" value="ECO:0007669"/>
    <property type="project" value="UniProtKB-KW"/>
</dbReference>
<dbReference type="Pfam" id="PF02458">
    <property type="entry name" value="Transferase"/>
    <property type="match status" value="1"/>
</dbReference>
<feature type="region of interest" description="Disordered" evidence="4">
    <location>
        <begin position="112"/>
        <end position="148"/>
    </location>
</feature>
<dbReference type="InterPro" id="IPR023213">
    <property type="entry name" value="CAT-like_dom_sf"/>
</dbReference>
<dbReference type="GeneID" id="107472827"/>
<evidence type="ECO:0000256" key="1">
    <source>
        <dbReference type="ARBA" id="ARBA00009861"/>
    </source>
</evidence>
<evidence type="ECO:0000256" key="4">
    <source>
        <dbReference type="SAM" id="MobiDB-lite"/>
    </source>
</evidence>
<gene>
    <name evidence="6" type="primary">LOC107472827</name>
</gene>
<accession>A0A6P4CAS8</accession>
<dbReference type="RefSeq" id="XP_015947841.2">
    <property type="nucleotide sequence ID" value="XM_016092355.2"/>
</dbReference>
<sequence length="583" mass="65316">MTIDSWQVVTTTGDGQIVRLVSHQEEKKVALWEGVLFREEREVERGKGRWGISPPPLLFLSATAAFSSLLTNGKRGESRGREKEKIGTEPFSLPHPCPRCDSPPTTIASPFSSQFTTSPPLPHPFSCDPPPPLQLSSPHDSQLTAVAPPPPPPPRGILFYTSENLCEFPKRLELLKQSLSETLTQFYPLAGRIKDDLSIDCNDKGANFVVAKVNCPITKFLEKPDLKSLNELLATTPYSGETMIGAHVTNIQVNVFDCGGISIGFCVSHRIFDANSMNTFTKVWTERASSCNRNSKPLTEPNFAISSLFPTSTLHFRVFSKKIWGSFLKEEKWVTRRIVFKNSTIATLKAQIMAKSSSNPLKNHLNTPTRVQIVYALLWKCFMAASKAQFGTQRPSMVINTVNLRRRMEESLRPENAIGNFLWLTTLEHMSSEHELSLDELVSKLKKSNEEIDKDFVARLQSEEEGSSIMENALRRISGETWFNNNKGDDEALETLWFNSWCNFEGYDADFGWGKPMWLSSVGVKDNSVLANKIILVDTKFKDGIEAWTTLDEEKMKHLVSSTELLTYATVDPSPLAVSSSKL</sequence>
<keyword evidence="5" id="KW-1185">Reference proteome</keyword>
<dbReference type="KEGG" id="adu:107472827"/>
<evidence type="ECO:0000313" key="6">
    <source>
        <dbReference type="RefSeq" id="XP_015947841.2"/>
    </source>
</evidence>
<reference evidence="6" key="2">
    <citation type="submission" date="2025-08" db="UniProtKB">
        <authorList>
            <consortium name="RefSeq"/>
        </authorList>
    </citation>
    <scope>IDENTIFICATION</scope>
    <source>
        <tissue evidence="6">Whole plant</tissue>
    </source>
</reference>
<feature type="compositionally biased region" description="Basic and acidic residues" evidence="4">
    <location>
        <begin position="74"/>
        <end position="87"/>
    </location>
</feature>
<feature type="region of interest" description="Disordered" evidence="4">
    <location>
        <begin position="72"/>
        <end position="97"/>
    </location>
</feature>
<dbReference type="Proteomes" id="UP000515211">
    <property type="component" value="Chromosome 2"/>
</dbReference>
<name>A0A6P4CAS8_ARADU</name>